<comment type="catalytic activity">
    <reaction evidence="1">
        <text>ATP + protein L-histidine = ADP + protein N-phospho-L-histidine.</text>
        <dbReference type="EC" id="2.7.13.3"/>
    </reaction>
</comment>
<dbReference type="PANTHER" id="PTHR42878:SF15">
    <property type="entry name" value="BACTERIOPHYTOCHROME"/>
    <property type="match status" value="1"/>
</dbReference>
<dbReference type="PANTHER" id="PTHR42878">
    <property type="entry name" value="TWO-COMPONENT HISTIDINE KINASE"/>
    <property type="match status" value="1"/>
</dbReference>
<dbReference type="Gene3D" id="1.10.287.130">
    <property type="match status" value="1"/>
</dbReference>
<dbReference type="SUPFAM" id="SSF55781">
    <property type="entry name" value="GAF domain-like"/>
    <property type="match status" value="1"/>
</dbReference>
<dbReference type="CDD" id="cd00082">
    <property type="entry name" value="HisKA"/>
    <property type="match status" value="1"/>
</dbReference>
<dbReference type="RefSeq" id="WP_039478120.1">
    <property type="nucleotide sequence ID" value="NZ_JSYN01000019.1"/>
</dbReference>
<sequence length="407" mass="45468">MSKFSKPSNTTSYYESQRLNKLRRYDIIDTPPELLFDLIAEIAKITFKAAGSFVSFIDDKQVYFKANTSPIQITVIKKEDSLCTIASQSAEITLIEDTETSVEAKNCPYVEMDNGIRFYAAAPITTMEGFVIGAVSVMDDKPRYDIEEEQLTILKWLARITLEKLESRLINRVSVRAYDDRLHRLAHDMKNPATSLVAYGQLLGKGLLSQEKLISLGNKIEQTGRNIEQTMNNLLNEAKNENASIDLKFETVKVTDLLNTVAATFDFALKQKQQTLKINCQTGGYIQVDQERITDALTNLLSNAIKYSHIGAEITVNCSDQINDIVFEFKDNGVGMTAEDITRLFTKFARLSSVPTAKERSNGIGLYIVKTLVQLHGGKVWATSAGKDLGSSFFISLPKRESLPVTD</sequence>
<keyword evidence="8" id="KW-1185">Reference proteome</keyword>
<dbReference type="GO" id="GO:0000156">
    <property type="term" value="F:phosphorelay response regulator activity"/>
    <property type="evidence" value="ECO:0007669"/>
    <property type="project" value="TreeGrafter"/>
</dbReference>
<dbReference type="GO" id="GO:0007234">
    <property type="term" value="P:osmosensory signaling via phosphorelay pathway"/>
    <property type="evidence" value="ECO:0007669"/>
    <property type="project" value="TreeGrafter"/>
</dbReference>
<evidence type="ECO:0000256" key="5">
    <source>
        <dbReference type="ARBA" id="ARBA00022777"/>
    </source>
</evidence>
<feature type="domain" description="Histidine kinase" evidence="6">
    <location>
        <begin position="184"/>
        <end position="401"/>
    </location>
</feature>
<dbReference type="CDD" id="cd00075">
    <property type="entry name" value="HATPase"/>
    <property type="match status" value="1"/>
</dbReference>
<dbReference type="InterPro" id="IPR003594">
    <property type="entry name" value="HATPase_dom"/>
</dbReference>
<dbReference type="SMART" id="SM00387">
    <property type="entry name" value="HATPase_c"/>
    <property type="match status" value="1"/>
</dbReference>
<gene>
    <name evidence="7" type="ORF">OC25_16200</name>
</gene>
<reference evidence="7 8" key="1">
    <citation type="submission" date="2014-10" db="EMBL/GenBank/DDBJ databases">
        <title>Pedobacter Kyungheensis.</title>
        <authorList>
            <person name="Anderson B.M."/>
            <person name="Newman J.D."/>
        </authorList>
    </citation>
    <scope>NUCLEOTIDE SEQUENCE [LARGE SCALE GENOMIC DNA]</scope>
    <source>
        <strain evidence="7 8">KACC 16221</strain>
    </source>
</reference>
<dbReference type="SUPFAM" id="SSF47384">
    <property type="entry name" value="Homodimeric domain of signal transducing histidine kinase"/>
    <property type="match status" value="1"/>
</dbReference>
<dbReference type="Gene3D" id="3.30.565.10">
    <property type="entry name" value="Histidine kinase-like ATPase, C-terminal domain"/>
    <property type="match status" value="1"/>
</dbReference>
<dbReference type="Proteomes" id="UP000031246">
    <property type="component" value="Unassembled WGS sequence"/>
</dbReference>
<dbReference type="GO" id="GO:0030295">
    <property type="term" value="F:protein kinase activator activity"/>
    <property type="evidence" value="ECO:0007669"/>
    <property type="project" value="TreeGrafter"/>
</dbReference>
<dbReference type="InterPro" id="IPR036890">
    <property type="entry name" value="HATPase_C_sf"/>
</dbReference>
<dbReference type="EC" id="2.7.13.3" evidence="2"/>
<proteinExistence type="predicted"/>
<keyword evidence="4" id="KW-0808">Transferase</keyword>
<protein>
    <recommendedName>
        <fullName evidence="2">histidine kinase</fullName>
        <ecNumber evidence="2">2.7.13.3</ecNumber>
    </recommendedName>
</protein>
<dbReference type="FunFam" id="3.30.565.10:FF:000006">
    <property type="entry name" value="Sensor histidine kinase WalK"/>
    <property type="match status" value="1"/>
</dbReference>
<dbReference type="OrthoDB" id="9811889at2"/>
<dbReference type="Pfam" id="PF02518">
    <property type="entry name" value="HATPase_c"/>
    <property type="match status" value="1"/>
</dbReference>
<dbReference type="GO" id="GO:0000155">
    <property type="term" value="F:phosphorelay sensor kinase activity"/>
    <property type="evidence" value="ECO:0007669"/>
    <property type="project" value="InterPro"/>
</dbReference>
<dbReference type="AlphaFoldDB" id="A0A0C1DF69"/>
<keyword evidence="5" id="KW-0418">Kinase</keyword>
<evidence type="ECO:0000313" key="7">
    <source>
        <dbReference type="EMBL" id="KIA92585.1"/>
    </source>
</evidence>
<comment type="caution">
    <text evidence="7">The sequence shown here is derived from an EMBL/GenBank/DDBJ whole genome shotgun (WGS) entry which is preliminary data.</text>
</comment>
<dbReference type="InterPro" id="IPR050351">
    <property type="entry name" value="BphY/WalK/GraS-like"/>
</dbReference>
<dbReference type="Gene3D" id="3.30.450.40">
    <property type="match status" value="1"/>
</dbReference>
<evidence type="ECO:0000313" key="8">
    <source>
        <dbReference type="Proteomes" id="UP000031246"/>
    </source>
</evidence>
<dbReference type="EMBL" id="JSYN01000019">
    <property type="protein sequence ID" value="KIA92585.1"/>
    <property type="molecule type" value="Genomic_DNA"/>
</dbReference>
<evidence type="ECO:0000259" key="6">
    <source>
        <dbReference type="PROSITE" id="PS50109"/>
    </source>
</evidence>
<dbReference type="InterPro" id="IPR036097">
    <property type="entry name" value="HisK_dim/P_sf"/>
</dbReference>
<dbReference type="SUPFAM" id="SSF55874">
    <property type="entry name" value="ATPase domain of HSP90 chaperone/DNA topoisomerase II/histidine kinase"/>
    <property type="match status" value="1"/>
</dbReference>
<dbReference type="InterPro" id="IPR004358">
    <property type="entry name" value="Sig_transdc_His_kin-like_C"/>
</dbReference>
<accession>A0A0C1DF69</accession>
<name>A0A0C1DF69_9SPHI</name>
<evidence type="ECO:0000256" key="1">
    <source>
        <dbReference type="ARBA" id="ARBA00000085"/>
    </source>
</evidence>
<evidence type="ECO:0000256" key="4">
    <source>
        <dbReference type="ARBA" id="ARBA00022679"/>
    </source>
</evidence>
<dbReference type="PROSITE" id="PS50109">
    <property type="entry name" value="HIS_KIN"/>
    <property type="match status" value="1"/>
</dbReference>
<evidence type="ECO:0000256" key="2">
    <source>
        <dbReference type="ARBA" id="ARBA00012438"/>
    </source>
</evidence>
<organism evidence="7 8">
    <name type="scientific">Pedobacter kyungheensis</name>
    <dbReference type="NCBI Taxonomy" id="1069985"/>
    <lineage>
        <taxon>Bacteria</taxon>
        <taxon>Pseudomonadati</taxon>
        <taxon>Bacteroidota</taxon>
        <taxon>Sphingobacteriia</taxon>
        <taxon>Sphingobacteriales</taxon>
        <taxon>Sphingobacteriaceae</taxon>
        <taxon>Pedobacter</taxon>
    </lineage>
</organism>
<dbReference type="InterPro" id="IPR003661">
    <property type="entry name" value="HisK_dim/P_dom"/>
</dbReference>
<keyword evidence="3" id="KW-0597">Phosphoprotein</keyword>
<dbReference type="InterPro" id="IPR029016">
    <property type="entry name" value="GAF-like_dom_sf"/>
</dbReference>
<dbReference type="PRINTS" id="PR00344">
    <property type="entry name" value="BCTRLSENSOR"/>
</dbReference>
<evidence type="ECO:0000256" key="3">
    <source>
        <dbReference type="ARBA" id="ARBA00022553"/>
    </source>
</evidence>
<dbReference type="InterPro" id="IPR005467">
    <property type="entry name" value="His_kinase_dom"/>
</dbReference>